<evidence type="ECO:0000256" key="5">
    <source>
        <dbReference type="SAM" id="MobiDB-lite"/>
    </source>
</evidence>
<dbReference type="KEGG" id="sre:PTSG_02518"/>
<reference evidence="7" key="1">
    <citation type="submission" date="2009-08" db="EMBL/GenBank/DDBJ databases">
        <title>Annotation of Salpingoeca rosetta.</title>
        <authorList>
            <consortium name="The Broad Institute Genome Sequencing Platform"/>
            <person name="Russ C."/>
            <person name="Cuomo C."/>
            <person name="Burger G."/>
            <person name="Gray M.W."/>
            <person name="Holland P.W.H."/>
            <person name="King N."/>
            <person name="Lang F.B.F."/>
            <person name="Roger A.J."/>
            <person name="Ruiz-Trillo I."/>
            <person name="Young S.K."/>
            <person name="Zeng Q."/>
            <person name="Gargeya S."/>
            <person name="Alvarado L."/>
            <person name="Berlin A."/>
            <person name="Chapman S.B."/>
            <person name="Chen Z."/>
            <person name="Freedman E."/>
            <person name="Gellesch M."/>
            <person name="Goldberg J."/>
            <person name="Griggs A."/>
            <person name="Gujja S."/>
            <person name="Heilman E."/>
            <person name="Heiman D."/>
            <person name="Howarth C."/>
            <person name="Mehta T."/>
            <person name="Neiman D."/>
            <person name="Pearson M."/>
            <person name="Roberts A."/>
            <person name="Saif S."/>
            <person name="Shea T."/>
            <person name="Shenoy N."/>
            <person name="Sisk P."/>
            <person name="Stolte C."/>
            <person name="Sykes S."/>
            <person name="White J."/>
            <person name="Yandava C."/>
            <person name="Haas B."/>
            <person name="Nusbaum C."/>
            <person name="Birren B."/>
        </authorList>
    </citation>
    <scope>NUCLEOTIDE SEQUENCE</scope>
    <source>
        <strain evidence="7">ATCC 50818</strain>
    </source>
</reference>
<dbReference type="GeneID" id="16077602"/>
<evidence type="ECO:0000256" key="1">
    <source>
        <dbReference type="ARBA" id="ARBA00022723"/>
    </source>
</evidence>
<dbReference type="GO" id="GO:0008270">
    <property type="term" value="F:zinc ion binding"/>
    <property type="evidence" value="ECO:0007669"/>
    <property type="project" value="UniProtKB-KW"/>
</dbReference>
<evidence type="ECO:0000313" key="8">
    <source>
        <dbReference type="Proteomes" id="UP000007799"/>
    </source>
</evidence>
<keyword evidence="1" id="KW-0479">Metal-binding</keyword>
<dbReference type="Proteomes" id="UP000007799">
    <property type="component" value="Unassembled WGS sequence"/>
</dbReference>
<dbReference type="AlphaFoldDB" id="F2U2F4"/>
<protein>
    <recommendedName>
        <fullName evidence="6">MYND-type domain-containing protein</fullName>
    </recommendedName>
</protein>
<keyword evidence="3" id="KW-0862">Zinc</keyword>
<evidence type="ECO:0000256" key="2">
    <source>
        <dbReference type="ARBA" id="ARBA00022771"/>
    </source>
</evidence>
<evidence type="ECO:0000313" key="7">
    <source>
        <dbReference type="EMBL" id="EGD81806.1"/>
    </source>
</evidence>
<keyword evidence="2 4" id="KW-0863">Zinc-finger</keyword>
<proteinExistence type="predicted"/>
<dbReference type="Pfam" id="PF01753">
    <property type="entry name" value="zf-MYND"/>
    <property type="match status" value="1"/>
</dbReference>
<organism evidence="7 8">
    <name type="scientific">Salpingoeca rosetta (strain ATCC 50818 / BSB-021)</name>
    <dbReference type="NCBI Taxonomy" id="946362"/>
    <lineage>
        <taxon>Eukaryota</taxon>
        <taxon>Choanoflagellata</taxon>
        <taxon>Craspedida</taxon>
        <taxon>Salpingoecidae</taxon>
        <taxon>Salpingoeca</taxon>
    </lineage>
</organism>
<feature type="compositionally biased region" description="Low complexity" evidence="5">
    <location>
        <begin position="80"/>
        <end position="90"/>
    </location>
</feature>
<feature type="compositionally biased region" description="Basic and acidic residues" evidence="5">
    <location>
        <begin position="10"/>
        <end position="20"/>
    </location>
</feature>
<dbReference type="SUPFAM" id="SSF144232">
    <property type="entry name" value="HIT/MYND zinc finger-like"/>
    <property type="match status" value="1"/>
</dbReference>
<dbReference type="PROSITE" id="PS50865">
    <property type="entry name" value="ZF_MYND_2"/>
    <property type="match status" value="1"/>
</dbReference>
<evidence type="ECO:0000259" key="6">
    <source>
        <dbReference type="PROSITE" id="PS50865"/>
    </source>
</evidence>
<accession>F2U2F4</accession>
<name>F2U2F4_SALR5</name>
<evidence type="ECO:0000256" key="4">
    <source>
        <dbReference type="PROSITE-ProRule" id="PRU00134"/>
    </source>
</evidence>
<dbReference type="OrthoDB" id="549788at2759"/>
<feature type="compositionally biased region" description="Low complexity" evidence="5">
    <location>
        <begin position="37"/>
        <end position="54"/>
    </location>
</feature>
<gene>
    <name evidence="7" type="ORF">PTSG_02518</name>
</gene>
<dbReference type="RefSeq" id="XP_004997010.1">
    <property type="nucleotide sequence ID" value="XM_004996953.1"/>
</dbReference>
<dbReference type="EMBL" id="GL832959">
    <property type="protein sequence ID" value="EGD81806.1"/>
    <property type="molecule type" value="Genomic_DNA"/>
</dbReference>
<keyword evidence="8" id="KW-1185">Reference proteome</keyword>
<evidence type="ECO:0000256" key="3">
    <source>
        <dbReference type="ARBA" id="ARBA00022833"/>
    </source>
</evidence>
<dbReference type="InParanoid" id="F2U2F4"/>
<dbReference type="InterPro" id="IPR002893">
    <property type="entry name" value="Znf_MYND"/>
</dbReference>
<dbReference type="Gene3D" id="6.10.140.2220">
    <property type="match status" value="1"/>
</dbReference>
<feature type="region of interest" description="Disordered" evidence="5">
    <location>
        <begin position="1"/>
        <end position="106"/>
    </location>
</feature>
<sequence>MTMMTSSNSRRGDGVREERPPTPTLDELMGGMVVETQGEVRQQPQPQQQRQRGVGHQGEEDEGLGGVVMGMPEPLVPATHQDQQQQQRQQHQQRDPPGPASGRSTPELDELVRQDMARVRVDSNGNPIPLPPLPSDETPILHERVPAVRQGASSQHPALTPYVSLEHAVSNLYGTMLASAQEADAFSDKQDPNVLLSHMSDGVTFPYELPARDSTPATDLCRLVLLPSDFESLEAEPMVFFLGYRDWQQPDQHVDIHLPFCGLVTQVRCTFKDLLQAETSPQWLTAEWAVFEDRRGAQQYYKRAWRTLSNNPPVDPDDDTPGSANAYNHFTFPPADPFVAGEQCRVFQCSSPVSLRSLGRVVFNAVIIVNVQVENVVLKLYCADITASCDELRTHVEPIVQTAAQRMRIWARDTSIARSLKAVPPYIQLHRQQLFAAWQELVEKWNSTTFRSKFPIASARDAHVCAHCKRTLSRPLVCSGCREVAYCSGGCQRRHWAVHKQSCTRCFDVWKKGAELYCKARVQPKSLPSFR</sequence>
<feature type="domain" description="MYND-type" evidence="6">
    <location>
        <begin position="465"/>
        <end position="503"/>
    </location>
</feature>